<dbReference type="Proteomes" id="UP000246077">
    <property type="component" value="Unassembled WGS sequence"/>
</dbReference>
<organism evidence="11 12">
    <name type="scientific">Zavarzinia compransoris</name>
    <dbReference type="NCBI Taxonomy" id="1264899"/>
    <lineage>
        <taxon>Bacteria</taxon>
        <taxon>Pseudomonadati</taxon>
        <taxon>Pseudomonadota</taxon>
        <taxon>Alphaproteobacteria</taxon>
        <taxon>Rhodospirillales</taxon>
        <taxon>Zavarziniaceae</taxon>
        <taxon>Zavarzinia</taxon>
    </lineage>
</organism>
<dbReference type="GO" id="GO:0005737">
    <property type="term" value="C:cytoplasm"/>
    <property type="evidence" value="ECO:0007669"/>
    <property type="project" value="UniProtKB-SubCell"/>
</dbReference>
<evidence type="ECO:0000256" key="1">
    <source>
        <dbReference type="ARBA" id="ARBA00004496"/>
    </source>
</evidence>
<keyword evidence="7" id="KW-0547">Nucleotide-binding</keyword>
<dbReference type="Pfam" id="PF02367">
    <property type="entry name" value="TsaE"/>
    <property type="match status" value="1"/>
</dbReference>
<sequence length="211" mass="22346">MMATSVERMSDMLQGSPLKLGRQDDPQCPRFQAPGQAGIAGGRPLRLNGAMPRPDTESDLPQKHLALPDLAGTAGLARKLAETARAGDCFALWGDLGAGKTEFARAFLRAAGVTEDVPSPTFAIVQPYDTGIGPIAHFDLYRIESAADLDEVGFDMALDDGIVLVEWPGHAGDRLPGDRLDIQFTLGPAGDRAAALTGRGSWRARLAGLNL</sequence>
<comment type="subcellular location">
    <subcellularLocation>
        <location evidence="1">Cytoplasm</location>
    </subcellularLocation>
</comment>
<dbReference type="GO" id="GO:0002949">
    <property type="term" value="P:tRNA threonylcarbamoyladenosine modification"/>
    <property type="evidence" value="ECO:0007669"/>
    <property type="project" value="InterPro"/>
</dbReference>
<dbReference type="SUPFAM" id="SSF52540">
    <property type="entry name" value="P-loop containing nucleoside triphosphate hydrolases"/>
    <property type="match status" value="1"/>
</dbReference>
<gene>
    <name evidence="11" type="ORF">DKG75_13955</name>
</gene>
<proteinExistence type="inferred from homology"/>
<accession>A0A317E0C5</accession>
<dbReference type="PANTHER" id="PTHR33540">
    <property type="entry name" value="TRNA THREONYLCARBAMOYLADENOSINE BIOSYNTHESIS PROTEIN TSAE"/>
    <property type="match status" value="1"/>
</dbReference>
<evidence type="ECO:0000256" key="2">
    <source>
        <dbReference type="ARBA" id="ARBA00007599"/>
    </source>
</evidence>
<dbReference type="AlphaFoldDB" id="A0A317E0C5"/>
<dbReference type="OrthoDB" id="9800307at2"/>
<keyword evidence="12" id="KW-1185">Reference proteome</keyword>
<evidence type="ECO:0000256" key="5">
    <source>
        <dbReference type="ARBA" id="ARBA00022694"/>
    </source>
</evidence>
<comment type="caution">
    <text evidence="11">The sequence shown here is derived from an EMBL/GenBank/DDBJ whole genome shotgun (WGS) entry which is preliminary data.</text>
</comment>
<dbReference type="EMBL" id="QGLF01000004">
    <property type="protein sequence ID" value="PWR20092.1"/>
    <property type="molecule type" value="Genomic_DNA"/>
</dbReference>
<dbReference type="GO" id="GO:0005524">
    <property type="term" value="F:ATP binding"/>
    <property type="evidence" value="ECO:0007669"/>
    <property type="project" value="UniProtKB-KW"/>
</dbReference>
<evidence type="ECO:0000256" key="7">
    <source>
        <dbReference type="ARBA" id="ARBA00022741"/>
    </source>
</evidence>
<dbReference type="GO" id="GO:0046872">
    <property type="term" value="F:metal ion binding"/>
    <property type="evidence" value="ECO:0007669"/>
    <property type="project" value="UniProtKB-KW"/>
</dbReference>
<name>A0A317E0C5_9PROT</name>
<evidence type="ECO:0000256" key="9">
    <source>
        <dbReference type="ARBA" id="ARBA00022842"/>
    </source>
</evidence>
<evidence type="ECO:0000256" key="4">
    <source>
        <dbReference type="ARBA" id="ARBA00022490"/>
    </source>
</evidence>
<evidence type="ECO:0000256" key="3">
    <source>
        <dbReference type="ARBA" id="ARBA00019010"/>
    </source>
</evidence>
<keyword evidence="9" id="KW-0460">Magnesium</keyword>
<protein>
    <recommendedName>
        <fullName evidence="3">tRNA threonylcarbamoyladenosine biosynthesis protein TsaE</fullName>
    </recommendedName>
    <alternativeName>
        <fullName evidence="10">t(6)A37 threonylcarbamoyladenosine biosynthesis protein TsaE</fullName>
    </alternativeName>
</protein>
<dbReference type="GO" id="GO:0016740">
    <property type="term" value="F:transferase activity"/>
    <property type="evidence" value="ECO:0007669"/>
    <property type="project" value="UniProtKB-KW"/>
</dbReference>
<dbReference type="Gene3D" id="3.40.50.300">
    <property type="entry name" value="P-loop containing nucleotide triphosphate hydrolases"/>
    <property type="match status" value="1"/>
</dbReference>
<dbReference type="InterPro" id="IPR027417">
    <property type="entry name" value="P-loop_NTPase"/>
</dbReference>
<dbReference type="NCBIfam" id="TIGR00150">
    <property type="entry name" value="T6A_YjeE"/>
    <property type="match status" value="1"/>
</dbReference>
<reference evidence="12" key="1">
    <citation type="submission" date="2018-05" db="EMBL/GenBank/DDBJ databases">
        <title>Zavarzinia sp. HR-AS.</title>
        <authorList>
            <person name="Lee Y."/>
            <person name="Jeon C.O."/>
        </authorList>
    </citation>
    <scope>NUCLEOTIDE SEQUENCE [LARGE SCALE GENOMIC DNA]</scope>
    <source>
        <strain evidence="12">DSM 1231</strain>
    </source>
</reference>
<evidence type="ECO:0000256" key="6">
    <source>
        <dbReference type="ARBA" id="ARBA00022723"/>
    </source>
</evidence>
<evidence type="ECO:0000313" key="12">
    <source>
        <dbReference type="Proteomes" id="UP000246077"/>
    </source>
</evidence>
<evidence type="ECO:0000313" key="11">
    <source>
        <dbReference type="EMBL" id="PWR20092.1"/>
    </source>
</evidence>
<dbReference type="InterPro" id="IPR003442">
    <property type="entry name" value="T6A_TsaE"/>
</dbReference>
<keyword evidence="5" id="KW-0819">tRNA processing</keyword>
<keyword evidence="6" id="KW-0479">Metal-binding</keyword>
<comment type="similarity">
    <text evidence="2">Belongs to the TsaE family.</text>
</comment>
<keyword evidence="4" id="KW-0963">Cytoplasm</keyword>
<keyword evidence="11" id="KW-0808">Transferase</keyword>
<dbReference type="PANTHER" id="PTHR33540:SF2">
    <property type="entry name" value="TRNA THREONYLCARBAMOYLADENOSINE BIOSYNTHESIS PROTEIN TSAE"/>
    <property type="match status" value="1"/>
</dbReference>
<keyword evidence="8" id="KW-0067">ATP-binding</keyword>
<evidence type="ECO:0000256" key="10">
    <source>
        <dbReference type="ARBA" id="ARBA00032441"/>
    </source>
</evidence>
<evidence type="ECO:0000256" key="8">
    <source>
        <dbReference type="ARBA" id="ARBA00022840"/>
    </source>
</evidence>